<dbReference type="SUPFAM" id="SSF109998">
    <property type="entry name" value="Triger factor/SurA peptide-binding domain-like"/>
    <property type="match status" value="1"/>
</dbReference>
<keyword evidence="9 12" id="KW-0131">Cell cycle</keyword>
<dbReference type="SUPFAM" id="SSF102735">
    <property type="entry name" value="Trigger factor ribosome-binding domain"/>
    <property type="match status" value="1"/>
</dbReference>
<keyword evidence="5 12" id="KW-0132">Cell division</keyword>
<dbReference type="InterPro" id="IPR005215">
    <property type="entry name" value="Trig_fac"/>
</dbReference>
<dbReference type="PIRSF" id="PIRSF003095">
    <property type="entry name" value="Trigger_factor"/>
    <property type="match status" value="1"/>
</dbReference>
<dbReference type="Gene3D" id="1.10.3120.10">
    <property type="entry name" value="Trigger factor, C-terminal domain"/>
    <property type="match status" value="1"/>
</dbReference>
<dbReference type="GO" id="GO:0005737">
    <property type="term" value="C:cytoplasm"/>
    <property type="evidence" value="ECO:0007669"/>
    <property type="project" value="UniProtKB-SubCell"/>
</dbReference>
<keyword evidence="12" id="KW-0963">Cytoplasm</keyword>
<evidence type="ECO:0000256" key="6">
    <source>
        <dbReference type="ARBA" id="ARBA00023110"/>
    </source>
</evidence>
<dbReference type="SUPFAM" id="SSF54534">
    <property type="entry name" value="FKBP-like"/>
    <property type="match status" value="1"/>
</dbReference>
<comment type="function">
    <text evidence="10 12">Involved in protein export. Acts as a chaperone by maintaining the newly synthesized protein in an open conformation. Functions as a peptidyl-prolyl cis-trans isomerase.</text>
</comment>
<evidence type="ECO:0000256" key="10">
    <source>
        <dbReference type="ARBA" id="ARBA00024849"/>
    </source>
</evidence>
<comment type="similarity">
    <text evidence="2 12 14">Belongs to the FKBP-type PPIase family. Tig subfamily.</text>
</comment>
<feature type="domain" description="PPIase FKBP-type" evidence="16">
    <location>
        <begin position="163"/>
        <end position="245"/>
    </location>
</feature>
<dbReference type="Proteomes" id="UP000243406">
    <property type="component" value="Unassembled WGS sequence"/>
</dbReference>
<dbReference type="Gene3D" id="3.30.70.1050">
    <property type="entry name" value="Trigger factor ribosome-binding domain"/>
    <property type="match status" value="1"/>
</dbReference>
<dbReference type="InterPro" id="IPR046357">
    <property type="entry name" value="PPIase_dom_sf"/>
</dbReference>
<evidence type="ECO:0000256" key="2">
    <source>
        <dbReference type="ARBA" id="ARBA00005464"/>
    </source>
</evidence>
<dbReference type="Pfam" id="PF00254">
    <property type="entry name" value="FKBP_C"/>
    <property type="match status" value="1"/>
</dbReference>
<feature type="coiled-coil region" evidence="15">
    <location>
        <begin position="361"/>
        <end position="388"/>
    </location>
</feature>
<keyword evidence="8 12" id="KW-0413">Isomerase</keyword>
<dbReference type="AlphaFoldDB" id="A0A1T5BRZ2"/>
<keyword evidence="18" id="KW-1185">Reference proteome</keyword>
<evidence type="ECO:0000259" key="16">
    <source>
        <dbReference type="PROSITE" id="PS50059"/>
    </source>
</evidence>
<sequence>MSSEILKKENSVVTLKLTIDAQSFDKACKDAYNKNKTKFNVQGFRKGKAPMSIVEKFYGEGVFFEDAVNTLFPDAFEAAVKEHDLDTVARPEIDVEEIGKGKNLVIIADVAVKPEITLGEYKNLTVEKPDSEVSDEEVEKEIEAMREQNARFVTVEDREVKEKDMLLIDFNGKVDGVEFEGGQAENYSIIVGSNTFIPGFEEQLVGMKLNEEKDLSVKFPEEYHAENLAGKDAVFTVKVNEIKEKELPELDDEFAKDVSEFDTLEDLKADAKAKLQKTKDEYADRELENKLVKMAAENATVEIPEAMIDSQVENMVYDFEYQLKYQGLDLENYLKFTNMSIEGLKEQMRPDAKSRVLNSLVIEAISKSENIESTEEDLEQELAKMAESYKMEVDKLKSTLRPSDMDYIKDTVVARKTVEFIKGNANLQ</sequence>
<dbReference type="HAMAP" id="MF_00303">
    <property type="entry name" value="Trigger_factor_Tig"/>
    <property type="match status" value="1"/>
</dbReference>
<dbReference type="OrthoDB" id="9767721at2"/>
<organism evidence="17 18">
    <name type="scientific">Acetoanaerobium noterae</name>
    <dbReference type="NCBI Taxonomy" id="745369"/>
    <lineage>
        <taxon>Bacteria</taxon>
        <taxon>Bacillati</taxon>
        <taxon>Bacillota</taxon>
        <taxon>Clostridia</taxon>
        <taxon>Peptostreptococcales</taxon>
        <taxon>Filifactoraceae</taxon>
        <taxon>Acetoanaerobium</taxon>
    </lineage>
</organism>
<dbReference type="Gene3D" id="3.10.50.40">
    <property type="match status" value="1"/>
</dbReference>
<accession>A0A1T5BRZ2</accession>
<dbReference type="Pfam" id="PF05697">
    <property type="entry name" value="Trigger_N"/>
    <property type="match status" value="1"/>
</dbReference>
<dbReference type="GO" id="GO:0006457">
    <property type="term" value="P:protein folding"/>
    <property type="evidence" value="ECO:0007669"/>
    <property type="project" value="UniProtKB-UniRule"/>
</dbReference>
<feature type="coiled-coil region" evidence="15">
    <location>
        <begin position="261"/>
        <end position="288"/>
    </location>
</feature>
<evidence type="ECO:0000256" key="4">
    <source>
        <dbReference type="ARBA" id="ARBA00016902"/>
    </source>
</evidence>
<evidence type="ECO:0000256" key="12">
    <source>
        <dbReference type="HAMAP-Rule" id="MF_00303"/>
    </source>
</evidence>
<evidence type="ECO:0000256" key="15">
    <source>
        <dbReference type="SAM" id="Coils"/>
    </source>
</evidence>
<evidence type="ECO:0000256" key="11">
    <source>
        <dbReference type="ARBA" id="ARBA00029986"/>
    </source>
</evidence>
<dbReference type="InterPro" id="IPR036611">
    <property type="entry name" value="Trigger_fac_ribosome-bd_sf"/>
</dbReference>
<protein>
    <recommendedName>
        <fullName evidence="4 12">Trigger factor</fullName>
        <shortName evidence="12">TF</shortName>
        <ecNumber evidence="3 12">5.2.1.8</ecNumber>
    </recommendedName>
    <alternativeName>
        <fullName evidence="11 12">PPIase</fullName>
    </alternativeName>
</protein>
<comment type="catalytic activity">
    <reaction evidence="1 12 13">
        <text>[protein]-peptidylproline (omega=180) = [protein]-peptidylproline (omega=0)</text>
        <dbReference type="Rhea" id="RHEA:16237"/>
        <dbReference type="Rhea" id="RHEA-COMP:10747"/>
        <dbReference type="Rhea" id="RHEA-COMP:10748"/>
        <dbReference type="ChEBI" id="CHEBI:83833"/>
        <dbReference type="ChEBI" id="CHEBI:83834"/>
        <dbReference type="EC" id="5.2.1.8"/>
    </reaction>
</comment>
<evidence type="ECO:0000256" key="3">
    <source>
        <dbReference type="ARBA" id="ARBA00013194"/>
    </source>
</evidence>
<dbReference type="NCBIfam" id="TIGR00115">
    <property type="entry name" value="tig"/>
    <property type="match status" value="1"/>
</dbReference>
<dbReference type="RefSeq" id="WP_079589631.1">
    <property type="nucleotide sequence ID" value="NZ_CP154629.1"/>
</dbReference>
<gene>
    <name evidence="12" type="primary">tig</name>
    <name evidence="17" type="ORF">SAMN02745120_1807</name>
</gene>
<dbReference type="GO" id="GO:0051301">
    <property type="term" value="P:cell division"/>
    <property type="evidence" value="ECO:0007669"/>
    <property type="project" value="UniProtKB-KW"/>
</dbReference>
<keyword evidence="7 12" id="KW-0143">Chaperone</keyword>
<evidence type="ECO:0000256" key="13">
    <source>
        <dbReference type="PROSITE-ProRule" id="PRU00277"/>
    </source>
</evidence>
<dbReference type="InterPro" id="IPR008880">
    <property type="entry name" value="Trigger_fac_C"/>
</dbReference>
<dbReference type="FunFam" id="3.10.50.40:FF:000001">
    <property type="entry name" value="Trigger factor"/>
    <property type="match status" value="1"/>
</dbReference>
<evidence type="ECO:0000256" key="7">
    <source>
        <dbReference type="ARBA" id="ARBA00023186"/>
    </source>
</evidence>
<keyword evidence="6 12" id="KW-0697">Rotamase</keyword>
<dbReference type="EC" id="5.2.1.8" evidence="3 12"/>
<dbReference type="GO" id="GO:0015031">
    <property type="term" value="P:protein transport"/>
    <property type="evidence" value="ECO:0007669"/>
    <property type="project" value="UniProtKB-UniRule"/>
</dbReference>
<reference evidence="18" key="1">
    <citation type="submission" date="2017-02" db="EMBL/GenBank/DDBJ databases">
        <authorList>
            <person name="Varghese N."/>
            <person name="Submissions S."/>
        </authorList>
    </citation>
    <scope>NUCLEOTIDE SEQUENCE [LARGE SCALE GENOMIC DNA]</scope>
    <source>
        <strain evidence="18">ATCC 35199</strain>
    </source>
</reference>
<evidence type="ECO:0000256" key="1">
    <source>
        <dbReference type="ARBA" id="ARBA00000971"/>
    </source>
</evidence>
<evidence type="ECO:0000256" key="8">
    <source>
        <dbReference type="ARBA" id="ARBA00023235"/>
    </source>
</evidence>
<evidence type="ECO:0000313" key="17">
    <source>
        <dbReference type="EMBL" id="SKB49600.1"/>
    </source>
</evidence>
<evidence type="ECO:0000313" key="18">
    <source>
        <dbReference type="Proteomes" id="UP000243406"/>
    </source>
</evidence>
<evidence type="ECO:0000256" key="9">
    <source>
        <dbReference type="ARBA" id="ARBA00023306"/>
    </source>
</evidence>
<dbReference type="InterPro" id="IPR008881">
    <property type="entry name" value="Trigger_fac_ribosome-bd_bac"/>
</dbReference>
<name>A0A1T5BRZ2_9FIRM</name>
<dbReference type="GO" id="GO:0003755">
    <property type="term" value="F:peptidyl-prolyl cis-trans isomerase activity"/>
    <property type="evidence" value="ECO:0007669"/>
    <property type="project" value="UniProtKB-UniRule"/>
</dbReference>
<proteinExistence type="inferred from homology"/>
<dbReference type="EMBL" id="FUYN01000003">
    <property type="protein sequence ID" value="SKB49600.1"/>
    <property type="molecule type" value="Genomic_DNA"/>
</dbReference>
<dbReference type="InterPro" id="IPR037041">
    <property type="entry name" value="Trigger_fac_C_sf"/>
</dbReference>
<comment type="domain">
    <text evidence="12">Consists of 3 domains; the N-terminus binds the ribosome, the middle domain has PPIase activity, while the C-terminus has intrinsic chaperone activity on its own.</text>
</comment>
<evidence type="ECO:0000256" key="5">
    <source>
        <dbReference type="ARBA" id="ARBA00022618"/>
    </source>
</evidence>
<evidence type="ECO:0000256" key="14">
    <source>
        <dbReference type="RuleBase" id="RU003914"/>
    </source>
</evidence>
<keyword evidence="15" id="KW-0175">Coiled coil</keyword>
<dbReference type="PROSITE" id="PS50059">
    <property type="entry name" value="FKBP_PPIASE"/>
    <property type="match status" value="1"/>
</dbReference>
<dbReference type="InterPro" id="IPR001179">
    <property type="entry name" value="PPIase_FKBP_dom"/>
</dbReference>
<dbReference type="Pfam" id="PF05698">
    <property type="entry name" value="Trigger_C"/>
    <property type="match status" value="1"/>
</dbReference>
<comment type="subcellular location">
    <subcellularLocation>
        <location evidence="12">Cytoplasm</location>
    </subcellularLocation>
    <text evidence="12">About half TF is bound to the ribosome near the polypeptide exit tunnel while the other half is free in the cytoplasm.</text>
</comment>
<dbReference type="InterPro" id="IPR027304">
    <property type="entry name" value="Trigger_fact/SurA_dom_sf"/>
</dbReference>